<proteinExistence type="predicted"/>
<reference evidence="1" key="1">
    <citation type="journal article" date="2021" name="Proc. Natl. Acad. Sci. U.S.A.">
        <title>A Catalog of Tens of Thousands of Viruses from Human Metagenomes Reveals Hidden Associations with Chronic Diseases.</title>
        <authorList>
            <person name="Tisza M.J."/>
            <person name="Buck C.B."/>
        </authorList>
    </citation>
    <scope>NUCLEOTIDE SEQUENCE</scope>
    <source>
        <strain evidence="1">Ct6tD39</strain>
    </source>
</reference>
<dbReference type="EMBL" id="BK015119">
    <property type="protein sequence ID" value="DAD91704.1"/>
    <property type="molecule type" value="Genomic_DNA"/>
</dbReference>
<evidence type="ECO:0000313" key="1">
    <source>
        <dbReference type="EMBL" id="DAD91704.1"/>
    </source>
</evidence>
<organism evidence="1">
    <name type="scientific">Siphoviridae sp. ct6tD39</name>
    <dbReference type="NCBI Taxonomy" id="2826301"/>
    <lineage>
        <taxon>Viruses</taxon>
        <taxon>Duplodnaviria</taxon>
        <taxon>Heunggongvirae</taxon>
        <taxon>Uroviricota</taxon>
        <taxon>Caudoviricetes</taxon>
    </lineage>
</organism>
<protein>
    <submittedName>
        <fullName evidence="1">Uncharacterized protein</fullName>
    </submittedName>
</protein>
<name>A0A8S5NBU1_9CAUD</name>
<accession>A0A8S5NBU1</accession>
<sequence length="97" mass="10676">MNKIFSKSEEKYVKNVVIYGKSGDNYVYEDSACTKKLDKATVSRLFLTGLLVNYGGATYTVTALKDNTTKKCVDLTFWDALASTAAAVTLHSSEYKA</sequence>